<evidence type="ECO:0000259" key="1">
    <source>
        <dbReference type="Pfam" id="PF11975"/>
    </source>
</evidence>
<dbReference type="Pfam" id="PF11975">
    <property type="entry name" value="Glyco_hydro_4C"/>
    <property type="match status" value="1"/>
</dbReference>
<comment type="caution">
    <text evidence="2">The sequence shown here is derived from an EMBL/GenBank/DDBJ whole genome shotgun (WGS) entry which is preliminary data.</text>
</comment>
<evidence type="ECO:0000313" key="2">
    <source>
        <dbReference type="EMBL" id="MFC5649420.1"/>
    </source>
</evidence>
<name>A0ABW0VZ03_9BACL</name>
<dbReference type="SUPFAM" id="SSF56327">
    <property type="entry name" value="LDH C-terminal domain-like"/>
    <property type="match status" value="1"/>
</dbReference>
<dbReference type="EMBL" id="JBHSOW010000032">
    <property type="protein sequence ID" value="MFC5649420.1"/>
    <property type="molecule type" value="Genomic_DNA"/>
</dbReference>
<organism evidence="2 3">
    <name type="scientific">Paenibacillus solisilvae</name>
    <dbReference type="NCBI Taxonomy" id="2486751"/>
    <lineage>
        <taxon>Bacteria</taxon>
        <taxon>Bacillati</taxon>
        <taxon>Bacillota</taxon>
        <taxon>Bacilli</taxon>
        <taxon>Bacillales</taxon>
        <taxon>Paenibacillaceae</taxon>
        <taxon>Paenibacillus</taxon>
    </lineage>
</organism>
<dbReference type="Proteomes" id="UP001596047">
    <property type="component" value="Unassembled WGS sequence"/>
</dbReference>
<dbReference type="InterPro" id="IPR015955">
    <property type="entry name" value="Lactate_DH/Glyco_Ohase_4_C"/>
</dbReference>
<protein>
    <recommendedName>
        <fullName evidence="1">Glycosyl hydrolase family 4 C-terminal domain-containing protein</fullName>
    </recommendedName>
</protein>
<keyword evidence="3" id="KW-1185">Reference proteome</keyword>
<dbReference type="RefSeq" id="WP_379187927.1">
    <property type="nucleotide sequence ID" value="NZ_JBHSOW010000032.1"/>
</dbReference>
<sequence>MAIRIWSKRFFCFVNNHFPAAIINIRCLIGLTFSCKEGAFRPLAAIMRKLSDVHELTAEAAVKGDVEAARRAIELDPAVTDKQAGYEALNQMLKAHADLLPQFNV</sequence>
<proteinExistence type="predicted"/>
<reference evidence="3" key="1">
    <citation type="journal article" date="2019" name="Int. J. Syst. Evol. Microbiol.">
        <title>The Global Catalogue of Microorganisms (GCM) 10K type strain sequencing project: providing services to taxonomists for standard genome sequencing and annotation.</title>
        <authorList>
            <consortium name="The Broad Institute Genomics Platform"/>
            <consortium name="The Broad Institute Genome Sequencing Center for Infectious Disease"/>
            <person name="Wu L."/>
            <person name="Ma J."/>
        </authorList>
    </citation>
    <scope>NUCLEOTIDE SEQUENCE [LARGE SCALE GENOMIC DNA]</scope>
    <source>
        <strain evidence="3">CGMCC 1.3240</strain>
    </source>
</reference>
<dbReference type="Gene3D" id="3.90.110.10">
    <property type="entry name" value="Lactate dehydrogenase/glycoside hydrolase, family 4, C-terminal"/>
    <property type="match status" value="1"/>
</dbReference>
<evidence type="ECO:0000313" key="3">
    <source>
        <dbReference type="Proteomes" id="UP001596047"/>
    </source>
</evidence>
<accession>A0ABW0VZ03</accession>
<gene>
    <name evidence="2" type="ORF">ACFPYJ_09800</name>
</gene>
<dbReference type="InterPro" id="IPR022616">
    <property type="entry name" value="Glyco_hydro_4_C"/>
</dbReference>
<feature type="domain" description="Glycosyl hydrolase family 4 C-terminal" evidence="1">
    <location>
        <begin position="42"/>
        <end position="79"/>
    </location>
</feature>